<comment type="caution">
    <text evidence="1">The sequence shown here is derived from an EMBL/GenBank/DDBJ whole genome shotgun (WGS) entry which is preliminary data.</text>
</comment>
<keyword evidence="2" id="KW-1185">Reference proteome</keyword>
<dbReference type="InterPro" id="IPR036583">
    <property type="entry name" value="23S_rRNA_IVS_sf"/>
</dbReference>
<dbReference type="CDD" id="cd16377">
    <property type="entry name" value="23S_rRNA_IVP_like"/>
    <property type="match status" value="1"/>
</dbReference>
<gene>
    <name evidence="1" type="ORF">DEM27_29165</name>
</gene>
<dbReference type="Proteomes" id="UP000245252">
    <property type="component" value="Unassembled WGS sequence"/>
</dbReference>
<reference evidence="1 2" key="1">
    <citation type="submission" date="2018-05" db="EMBL/GenBank/DDBJ databases">
        <title>The draft genome of strain NS-104.</title>
        <authorList>
            <person name="Hang P."/>
            <person name="Jiang J."/>
        </authorList>
    </citation>
    <scope>NUCLEOTIDE SEQUENCE [LARGE SCALE GENOMIC DNA]</scope>
    <source>
        <strain evidence="1 2">NS-104</strain>
    </source>
</reference>
<evidence type="ECO:0000313" key="1">
    <source>
        <dbReference type="EMBL" id="PWE52869.1"/>
    </source>
</evidence>
<evidence type="ECO:0000313" key="2">
    <source>
        <dbReference type="Proteomes" id="UP000245252"/>
    </source>
</evidence>
<dbReference type="Pfam" id="PF05635">
    <property type="entry name" value="23S_rRNA_IVP"/>
    <property type="match status" value="1"/>
</dbReference>
<dbReference type="AlphaFoldDB" id="A0A2U2DHU2"/>
<dbReference type="EMBL" id="QFBC01000020">
    <property type="protein sequence ID" value="PWE52869.1"/>
    <property type="molecule type" value="Genomic_DNA"/>
</dbReference>
<dbReference type="SUPFAM" id="SSF158446">
    <property type="entry name" value="IVS-encoded protein-like"/>
    <property type="match status" value="1"/>
</dbReference>
<dbReference type="RefSeq" id="WP_205908978.1">
    <property type="nucleotide sequence ID" value="NZ_QFBC01000020.1"/>
</dbReference>
<protein>
    <submittedName>
        <fullName evidence="1">Diversity-generating retroelement protein bAvd family protein</fullName>
    </submittedName>
</protein>
<organism evidence="1 2">
    <name type="scientific">Metarhizobium album</name>
    <dbReference type="NCBI Taxonomy" id="2182425"/>
    <lineage>
        <taxon>Bacteria</taxon>
        <taxon>Pseudomonadati</taxon>
        <taxon>Pseudomonadota</taxon>
        <taxon>Alphaproteobacteria</taxon>
        <taxon>Hyphomicrobiales</taxon>
        <taxon>Rhizobiaceae</taxon>
        <taxon>Metarhizobium</taxon>
    </lineage>
</organism>
<dbReference type="PANTHER" id="PTHR38471">
    <property type="entry name" value="FOUR HELIX BUNDLE PROTEIN"/>
    <property type="match status" value="1"/>
</dbReference>
<name>A0A2U2DHU2_9HYPH</name>
<dbReference type="PANTHER" id="PTHR38471:SF2">
    <property type="entry name" value="FOUR HELIX BUNDLE PROTEIN"/>
    <property type="match status" value="1"/>
</dbReference>
<dbReference type="NCBIfam" id="NF008911">
    <property type="entry name" value="PRK12275.1-2"/>
    <property type="match status" value="1"/>
</dbReference>
<proteinExistence type="predicted"/>
<dbReference type="InterPro" id="IPR012657">
    <property type="entry name" value="23S_rRNA-intervening_sequence"/>
</dbReference>
<accession>A0A2U2DHU2</accession>
<sequence length="127" mass="14334">MNEGRINSYRDLKVWQFAIDISVACYEATRPFPKEELYGLTSQIRRSATSVAANIAEGYGRENRGSFAQFLKIAQGSLKELETHLIVSERVGLLQPQLAAELLAKCEENGKMLGAFIRKVQQKKRDE</sequence>
<dbReference type="NCBIfam" id="TIGR02436">
    <property type="entry name" value="four helix bundle protein"/>
    <property type="match status" value="1"/>
</dbReference>
<dbReference type="Gene3D" id="1.20.1440.60">
    <property type="entry name" value="23S rRNA-intervening sequence"/>
    <property type="match status" value="1"/>
</dbReference>